<evidence type="ECO:0000313" key="2">
    <source>
        <dbReference type="EMBL" id="PQM31013.1"/>
    </source>
</evidence>
<evidence type="ECO:0000256" key="1">
    <source>
        <dbReference type="SAM" id="Phobius"/>
    </source>
</evidence>
<accession>A0A2P6FC13</accession>
<dbReference type="STRING" id="2138.SMSRO_v1c07760"/>
<keyword evidence="3" id="KW-1185">Reference proteome</keyword>
<protein>
    <submittedName>
        <fullName evidence="2">Uncharacterized protein</fullName>
    </submittedName>
</protein>
<keyword evidence="1" id="KW-0472">Membrane</keyword>
<proteinExistence type="predicted"/>
<sequence>MNQENKDMNWKIVSKEIINRQLQSYYRNNISFQPPTKQHQLVIRWMLFLGPFLTLMGIFISILFVVKSIAIYLIFLPLLMLLIGISLIVVVSYYMIKWTRLLKLYDKIMEKINLVEIYNLGLAQYFNSQLIRLLAIPFLLKYYYKI</sequence>
<keyword evidence="1" id="KW-0812">Transmembrane</keyword>
<feature type="transmembrane region" description="Helical" evidence="1">
    <location>
        <begin position="72"/>
        <end position="96"/>
    </location>
</feature>
<gene>
    <name evidence="2" type="ORF">SMSRO_SF008090</name>
</gene>
<feature type="transmembrane region" description="Helical" evidence="1">
    <location>
        <begin position="45"/>
        <end position="66"/>
    </location>
</feature>
<dbReference type="RefSeq" id="WP_040093159.1">
    <property type="nucleotide sequence ID" value="NZ_CM020866.1"/>
</dbReference>
<dbReference type="OrthoDB" id="9981522at2"/>
<dbReference type="Proteomes" id="UP000031565">
    <property type="component" value="Unassembled WGS sequence"/>
</dbReference>
<evidence type="ECO:0000313" key="3">
    <source>
        <dbReference type="Proteomes" id="UP000031565"/>
    </source>
</evidence>
<dbReference type="EMBL" id="JTLV02000001">
    <property type="protein sequence ID" value="PQM31013.1"/>
    <property type="molecule type" value="Genomic_DNA"/>
</dbReference>
<organism evidence="2 3">
    <name type="scientific">Spiroplasma poulsonii</name>
    <dbReference type="NCBI Taxonomy" id="2138"/>
    <lineage>
        <taxon>Bacteria</taxon>
        <taxon>Bacillati</taxon>
        <taxon>Mycoplasmatota</taxon>
        <taxon>Mollicutes</taxon>
        <taxon>Entomoplasmatales</taxon>
        <taxon>Spiroplasmataceae</taxon>
        <taxon>Spiroplasma</taxon>
    </lineage>
</organism>
<keyword evidence="1" id="KW-1133">Transmembrane helix</keyword>
<name>A0A2P6FC13_9MOLU</name>
<comment type="caution">
    <text evidence="2">The sequence shown here is derived from an EMBL/GenBank/DDBJ whole genome shotgun (WGS) entry which is preliminary data.</text>
</comment>
<reference evidence="2 3" key="1">
    <citation type="journal article" date="2015" name="MBio">
        <title>Genome sequence of the Drosophila melanogaster male-killing Spiroplasma strain MSRO endosymbiont.</title>
        <authorList>
            <person name="Paredes J.C."/>
            <person name="Herren J.K."/>
            <person name="Schupfer F."/>
            <person name="Marin R."/>
            <person name="Claverol S."/>
            <person name="Kuo C.H."/>
            <person name="Lemaitre B."/>
            <person name="Beven L."/>
        </authorList>
    </citation>
    <scope>NUCLEOTIDE SEQUENCE [LARGE SCALE GENOMIC DNA]</scope>
    <source>
        <strain evidence="2 3">MSRO</strain>
    </source>
</reference>
<dbReference type="AlphaFoldDB" id="A0A2P6FC13"/>